<dbReference type="AlphaFoldDB" id="A0A6F8U5U5"/>
<proteinExistence type="predicted"/>
<dbReference type="CDD" id="cd00761">
    <property type="entry name" value="Glyco_tranf_GTA_type"/>
    <property type="match status" value="2"/>
</dbReference>
<gene>
    <name evidence="2" type="ORF">HHSLTHF2_23860</name>
</gene>
<reference evidence="2 3" key="1">
    <citation type="submission" date="2020-03" db="EMBL/GenBank/DDBJ databases">
        <title>Complete Genome Sequence of Halomonas hydrothermalis Strain Slthf2, Halophilic Bacterium Isolated from Deep-Sea Hydrothermal-Vent Environments.</title>
        <authorList>
            <person name="Takeyama N."/>
            <person name="Huang M."/>
            <person name="Sato K."/>
            <person name="Galipon J."/>
            <person name="Arakawa K."/>
        </authorList>
    </citation>
    <scope>NUCLEOTIDE SEQUENCE [LARGE SCALE GENOMIC DNA]</scope>
    <source>
        <strain evidence="2 3">Slthf2</strain>
    </source>
</reference>
<accession>A0A6F8U5U5</accession>
<dbReference type="InterPro" id="IPR011990">
    <property type="entry name" value="TPR-like_helical_dom_sf"/>
</dbReference>
<evidence type="ECO:0000313" key="2">
    <source>
        <dbReference type="EMBL" id="BCB08496.1"/>
    </source>
</evidence>
<protein>
    <recommendedName>
        <fullName evidence="1">Glycosyltransferase 2-like domain-containing protein</fullName>
    </recommendedName>
</protein>
<dbReference type="EMBL" id="AP022843">
    <property type="protein sequence ID" value="BCB08496.1"/>
    <property type="molecule type" value="Genomic_DNA"/>
</dbReference>
<dbReference type="PANTHER" id="PTHR43685">
    <property type="entry name" value="GLYCOSYLTRANSFERASE"/>
    <property type="match status" value="1"/>
</dbReference>
<name>A0A6F8U5U5_9GAMM</name>
<dbReference type="Proteomes" id="UP000502259">
    <property type="component" value="Chromosome"/>
</dbReference>
<dbReference type="Gene3D" id="3.90.550.10">
    <property type="entry name" value="Spore Coat Polysaccharide Biosynthesis Protein SpsA, Chain A"/>
    <property type="match status" value="3"/>
</dbReference>
<dbReference type="InterPro" id="IPR050834">
    <property type="entry name" value="Glycosyltransf_2"/>
</dbReference>
<dbReference type="InterPro" id="IPR001173">
    <property type="entry name" value="Glyco_trans_2-like"/>
</dbReference>
<dbReference type="RefSeq" id="WP_172421223.1">
    <property type="nucleotide sequence ID" value="NZ_AP022843.1"/>
</dbReference>
<dbReference type="Gene3D" id="1.25.40.10">
    <property type="entry name" value="Tetratricopeptide repeat domain"/>
    <property type="match status" value="1"/>
</dbReference>
<evidence type="ECO:0000259" key="1">
    <source>
        <dbReference type="Pfam" id="PF00535"/>
    </source>
</evidence>
<dbReference type="PANTHER" id="PTHR43685:SF2">
    <property type="entry name" value="GLYCOSYLTRANSFERASE 2-LIKE DOMAIN-CONTAINING PROTEIN"/>
    <property type="match status" value="1"/>
</dbReference>
<dbReference type="InterPro" id="IPR029044">
    <property type="entry name" value="Nucleotide-diphossugar_trans"/>
</dbReference>
<evidence type="ECO:0000313" key="3">
    <source>
        <dbReference type="Proteomes" id="UP000502259"/>
    </source>
</evidence>
<dbReference type="SUPFAM" id="SSF53448">
    <property type="entry name" value="Nucleotide-diphospho-sugar transferases"/>
    <property type="match status" value="3"/>
</dbReference>
<sequence length="812" mass="93441">MLDLVNANSLFRNKKYSESIDFYNKYLNELGEEKRERFSVYFNLSEALAKRGNYVAARVAYIQGLLYHGKNIHSFIKPHWWSCKTESINSETVVILIPVFEAEDTLEEVVHSLYIQEYSDILIVAVNDNSQDSSINVLEKLGRKRSNFHVVDNVVNNGPFISANIALACLEPEDFGYFMKHDSDDILTPMRIIRQVKCLRDDKSKLFSTSGYSRIDKKSKEVVGGKKRGHNMTLYSKRVFDAIGYYDEVRFGADSEYLERALLKFGKASEAYIAERLTLAYLDPEKNIVSKNPLGSPIRVKYQSRFRSLHLKMKALNSWKYSQTFGEGLMLNEISKIGHEIVVCGIASLENRKKAIEDALASLLPQVDIVIVYQNGYKDRSGIFSNPKVLVISSLDTGVDMGDAGKFYKLSSFSNVYYFSCDDDLIYPCNYVSEMKSFLKKYDNKIIASCHGRVMVKKPISYYRDKKKVYHFANHVSEEAPVHFGGTGVMAFHTSFVNFNFNFFRTPNMADVWVGLYAQENKIPVMILPHHENWIKHSDKFDVETTIFRSGKDKEGQQDLLISGMEFCQPLNAASIKKSKNDFKIVVGIPTYNRHDFLKNILQRIDKEAKGYNVEVVVNDDGSEPPVSLSPSFKNIKVDLISSVNLGKKKYWETVNKIFNAMESKNADLYYYMADDLDIVDDFFDKSISSWMKIKDDEKLSLNLLNDGRDKCWTNYDRHMVCFNGFEVYQSQWLDMIMMFDHKLVKQRVDEIPLSRWKNRPNLSSGVGAQLSTKNHRAGFAMYQVKESLVRHGDHDSQMNFEERKLNPLLTK</sequence>
<dbReference type="SUPFAM" id="SSF48452">
    <property type="entry name" value="TPR-like"/>
    <property type="match status" value="1"/>
</dbReference>
<dbReference type="Pfam" id="PF00535">
    <property type="entry name" value="Glycos_transf_2"/>
    <property type="match status" value="1"/>
</dbReference>
<feature type="domain" description="Glycosyltransferase 2-like" evidence="1">
    <location>
        <begin position="95"/>
        <end position="219"/>
    </location>
</feature>
<organism evidence="2 3">
    <name type="scientific">Halomonas hydrothermalis</name>
    <dbReference type="NCBI Taxonomy" id="115561"/>
    <lineage>
        <taxon>Bacteria</taxon>
        <taxon>Pseudomonadati</taxon>
        <taxon>Pseudomonadota</taxon>
        <taxon>Gammaproteobacteria</taxon>
        <taxon>Oceanospirillales</taxon>
        <taxon>Halomonadaceae</taxon>
        <taxon>Halomonas</taxon>
    </lineage>
</organism>
<keyword evidence="3" id="KW-1185">Reference proteome</keyword>